<keyword evidence="1" id="KW-1133">Transmembrane helix</keyword>
<feature type="domain" description="LysM" evidence="2">
    <location>
        <begin position="47"/>
        <end position="95"/>
    </location>
</feature>
<keyword evidence="4" id="KW-1185">Reference proteome</keyword>
<dbReference type="InterPro" id="IPR018392">
    <property type="entry name" value="LysM"/>
</dbReference>
<proteinExistence type="predicted"/>
<reference evidence="3 4" key="1">
    <citation type="submission" date="2016-11" db="EMBL/GenBank/DDBJ databases">
        <authorList>
            <person name="Jaros S."/>
            <person name="Januszkiewicz K."/>
            <person name="Wedrychowicz H."/>
        </authorList>
    </citation>
    <scope>NUCLEOTIDE SEQUENCE [LARGE SCALE GENOMIC DNA]</scope>
    <source>
        <strain evidence="3 4">DSM 15970</strain>
    </source>
</reference>
<dbReference type="STRING" id="1122934.SAMN02745691_00058"/>
<keyword evidence="1" id="KW-0472">Membrane</keyword>
<dbReference type="Gene3D" id="3.10.350.10">
    <property type="entry name" value="LysM domain"/>
    <property type="match status" value="1"/>
</dbReference>
<dbReference type="InterPro" id="IPR036779">
    <property type="entry name" value="LysM_dom_sf"/>
</dbReference>
<keyword evidence="1" id="KW-0812">Transmembrane</keyword>
<accession>A0A1M6A460</accession>
<sequence length="103" mass="11749">MVYTIRRNRFFAAAAAAVIIGIFMILSGFMSNQDNAASRYKYFTSIRIEEGDSLWSIASEYVSEEYDGVEEYISELKSMNNLTGDTIHYGQNLIVAYYSDEIK</sequence>
<protein>
    <submittedName>
        <fullName evidence="3">LysM domain-containing protein</fullName>
    </submittedName>
</protein>
<dbReference type="SUPFAM" id="SSF54106">
    <property type="entry name" value="LysM domain"/>
    <property type="match status" value="1"/>
</dbReference>
<gene>
    <name evidence="3" type="ORF">SAMN02745691_00058</name>
</gene>
<organism evidence="3 4">
    <name type="scientific">Parasporobacterium paucivorans DSM 15970</name>
    <dbReference type="NCBI Taxonomy" id="1122934"/>
    <lineage>
        <taxon>Bacteria</taxon>
        <taxon>Bacillati</taxon>
        <taxon>Bacillota</taxon>
        <taxon>Clostridia</taxon>
        <taxon>Lachnospirales</taxon>
        <taxon>Lachnospiraceae</taxon>
        <taxon>Parasporobacterium</taxon>
    </lineage>
</organism>
<dbReference type="RefSeq" id="WP_073992366.1">
    <property type="nucleotide sequence ID" value="NZ_FQYT01000002.1"/>
</dbReference>
<dbReference type="CDD" id="cd00118">
    <property type="entry name" value="LysM"/>
    <property type="match status" value="1"/>
</dbReference>
<dbReference type="Pfam" id="PF01476">
    <property type="entry name" value="LysM"/>
    <property type="match status" value="1"/>
</dbReference>
<evidence type="ECO:0000313" key="3">
    <source>
        <dbReference type="EMBL" id="SHI31291.1"/>
    </source>
</evidence>
<dbReference type="EMBL" id="FQYT01000002">
    <property type="protein sequence ID" value="SHI31291.1"/>
    <property type="molecule type" value="Genomic_DNA"/>
</dbReference>
<name>A0A1M6A460_9FIRM</name>
<feature type="transmembrane region" description="Helical" evidence="1">
    <location>
        <begin position="12"/>
        <end position="30"/>
    </location>
</feature>
<dbReference type="AlphaFoldDB" id="A0A1M6A460"/>
<evidence type="ECO:0000256" key="1">
    <source>
        <dbReference type="SAM" id="Phobius"/>
    </source>
</evidence>
<dbReference type="Proteomes" id="UP000184342">
    <property type="component" value="Unassembled WGS sequence"/>
</dbReference>
<evidence type="ECO:0000259" key="2">
    <source>
        <dbReference type="Pfam" id="PF01476"/>
    </source>
</evidence>
<evidence type="ECO:0000313" key="4">
    <source>
        <dbReference type="Proteomes" id="UP000184342"/>
    </source>
</evidence>